<gene>
    <name evidence="3" type="ORF">GT347_22250</name>
</gene>
<feature type="region of interest" description="Disordered" evidence="1">
    <location>
        <begin position="190"/>
        <end position="256"/>
    </location>
</feature>
<evidence type="ECO:0000313" key="3">
    <source>
        <dbReference type="EMBL" id="QHJ00456.1"/>
    </source>
</evidence>
<evidence type="ECO:0000256" key="1">
    <source>
        <dbReference type="SAM" id="MobiDB-lite"/>
    </source>
</evidence>
<feature type="transmembrane region" description="Helical" evidence="2">
    <location>
        <begin position="12"/>
        <end position="34"/>
    </location>
</feature>
<protein>
    <submittedName>
        <fullName evidence="3">Uncharacterized protein</fullName>
    </submittedName>
</protein>
<keyword evidence="4" id="KW-1185">Reference proteome</keyword>
<dbReference type="EMBL" id="CP047650">
    <property type="protein sequence ID" value="QHJ00456.1"/>
    <property type="molecule type" value="Genomic_DNA"/>
</dbReference>
<dbReference type="AlphaFoldDB" id="A0A857JCP5"/>
<keyword evidence="2" id="KW-1133">Transmembrane helix</keyword>
<sequence length="256" mass="25888">MRNALDFSSLTGLLSTLLGLVVVSLVAVSIRLLVMTGVQQRRERQNRQINERLKTLIAAYKTLGGSFTGDLTVDPSHLRDLRARADAADAALKRAEVEAAVAPVEGAAPPAVVPARPPETGSERRRRIRDAVEAALSDVVLLGTREQVELAARAANDMVAGRPVETAELVVSLRAFIREVLDLEAMPAGLSIPRQGPLRGGSSGKGGGGQGEGKSGGGGGGGGGGAGGAGGGGGGGFAAIGVHHDPAAADHPLQPG</sequence>
<name>A0A857JCP5_9BURK</name>
<dbReference type="KEGG" id="xyk:GT347_22250"/>
<dbReference type="RefSeq" id="WP_160554266.1">
    <property type="nucleotide sequence ID" value="NZ_CP047650.1"/>
</dbReference>
<evidence type="ECO:0000256" key="2">
    <source>
        <dbReference type="SAM" id="Phobius"/>
    </source>
</evidence>
<dbReference type="Proteomes" id="UP000464787">
    <property type="component" value="Chromosome"/>
</dbReference>
<feature type="compositionally biased region" description="Gly residues" evidence="1">
    <location>
        <begin position="198"/>
        <end position="238"/>
    </location>
</feature>
<organism evidence="3 4">
    <name type="scientific">Xylophilus rhododendri</name>
    <dbReference type="NCBI Taxonomy" id="2697032"/>
    <lineage>
        <taxon>Bacteria</taxon>
        <taxon>Pseudomonadati</taxon>
        <taxon>Pseudomonadota</taxon>
        <taxon>Betaproteobacteria</taxon>
        <taxon>Burkholderiales</taxon>
        <taxon>Xylophilus</taxon>
    </lineage>
</organism>
<keyword evidence="2" id="KW-0812">Transmembrane</keyword>
<accession>A0A857JCP5</accession>
<evidence type="ECO:0000313" key="4">
    <source>
        <dbReference type="Proteomes" id="UP000464787"/>
    </source>
</evidence>
<reference evidence="3 4" key="1">
    <citation type="submission" date="2020-01" db="EMBL/GenBank/DDBJ databases">
        <title>Genome sequencing of strain KACC 21265.</title>
        <authorList>
            <person name="Heo J."/>
            <person name="Kim S.-J."/>
            <person name="Kim J.-S."/>
            <person name="Hong S.-B."/>
            <person name="Kwon S.-W."/>
        </authorList>
    </citation>
    <scope>NUCLEOTIDE SEQUENCE [LARGE SCALE GENOMIC DNA]</scope>
    <source>
        <strain evidence="3 4">KACC 21265</strain>
    </source>
</reference>
<proteinExistence type="predicted"/>
<keyword evidence="2" id="KW-0472">Membrane</keyword>